<protein>
    <recommendedName>
        <fullName evidence="1 7">Transcriptional regulator MraZ</fullName>
    </recommendedName>
</protein>
<dbReference type="GO" id="GO:2000143">
    <property type="term" value="P:negative regulation of DNA-templated transcription initiation"/>
    <property type="evidence" value="ECO:0007669"/>
    <property type="project" value="TreeGrafter"/>
</dbReference>
<feature type="domain" description="SpoVT-AbrB" evidence="9">
    <location>
        <begin position="27"/>
        <end position="73"/>
    </location>
</feature>
<comment type="subunit">
    <text evidence="7">Forms oligomers.</text>
</comment>
<comment type="caution">
    <text evidence="10">The sequence shown here is derived from an EMBL/GenBank/DDBJ whole genome shotgun (WGS) entry which is preliminary data.</text>
</comment>
<reference evidence="10" key="1">
    <citation type="journal article" date="2020" name="mSystems">
        <title>Genome- and Community-Level Interaction Insights into Carbon Utilization and Element Cycling Functions of Hydrothermarchaeota in Hydrothermal Sediment.</title>
        <authorList>
            <person name="Zhou Z."/>
            <person name="Liu Y."/>
            <person name="Xu W."/>
            <person name="Pan J."/>
            <person name="Luo Z.H."/>
            <person name="Li M."/>
        </authorList>
    </citation>
    <scope>NUCLEOTIDE SEQUENCE [LARGE SCALE GENOMIC DNA]</scope>
    <source>
        <strain evidence="10">SpSt-697</strain>
    </source>
</reference>
<dbReference type="InterPro" id="IPR007159">
    <property type="entry name" value="SpoVT-AbrB_dom"/>
</dbReference>
<keyword evidence="3" id="KW-0677">Repeat</keyword>
<dbReference type="PANTHER" id="PTHR34701:SF1">
    <property type="entry name" value="TRANSCRIPTIONAL REGULATOR MRAZ"/>
    <property type="match status" value="1"/>
</dbReference>
<name>A0A7V3ZVU8_UNCW3</name>
<dbReference type="InterPro" id="IPR037914">
    <property type="entry name" value="SpoVT-AbrB_sf"/>
</dbReference>
<keyword evidence="5 7" id="KW-0238">DNA-binding</keyword>
<keyword evidence="2 7" id="KW-0963">Cytoplasm</keyword>
<dbReference type="InterPro" id="IPR038619">
    <property type="entry name" value="MraZ_sf"/>
</dbReference>
<keyword evidence="6 7" id="KW-0804">Transcription</keyword>
<dbReference type="GO" id="GO:0000976">
    <property type="term" value="F:transcription cis-regulatory region binding"/>
    <property type="evidence" value="ECO:0007669"/>
    <property type="project" value="TreeGrafter"/>
</dbReference>
<evidence type="ECO:0000256" key="4">
    <source>
        <dbReference type="ARBA" id="ARBA00023015"/>
    </source>
</evidence>
<keyword evidence="4 7" id="KW-0805">Transcription regulation</keyword>
<organism evidence="10">
    <name type="scientific">candidate division WOR-3 bacterium</name>
    <dbReference type="NCBI Taxonomy" id="2052148"/>
    <lineage>
        <taxon>Bacteria</taxon>
        <taxon>Bacteria division WOR-3</taxon>
    </lineage>
</organism>
<dbReference type="SUPFAM" id="SSF89447">
    <property type="entry name" value="AbrB/MazE/MraZ-like"/>
    <property type="match status" value="1"/>
</dbReference>
<evidence type="ECO:0000256" key="2">
    <source>
        <dbReference type="ARBA" id="ARBA00022490"/>
    </source>
</evidence>
<dbReference type="AlphaFoldDB" id="A0A7V3ZVU8"/>
<dbReference type="GO" id="GO:0009295">
    <property type="term" value="C:nucleoid"/>
    <property type="evidence" value="ECO:0007669"/>
    <property type="project" value="UniProtKB-SubCell"/>
</dbReference>
<keyword evidence="8" id="KW-1133">Transmembrane helix</keyword>
<evidence type="ECO:0000256" key="8">
    <source>
        <dbReference type="SAM" id="Phobius"/>
    </source>
</evidence>
<feature type="domain" description="SpoVT-AbrB" evidence="9">
    <location>
        <begin position="103"/>
        <end position="146"/>
    </location>
</feature>
<dbReference type="InterPro" id="IPR035642">
    <property type="entry name" value="MraZ_N"/>
</dbReference>
<comment type="subcellular location">
    <subcellularLocation>
        <location evidence="7">Cytoplasm</location>
        <location evidence="7">Nucleoid</location>
    </subcellularLocation>
</comment>
<evidence type="ECO:0000259" key="9">
    <source>
        <dbReference type="PROSITE" id="PS51740"/>
    </source>
</evidence>
<dbReference type="PROSITE" id="PS51740">
    <property type="entry name" value="SPOVT_ABRB"/>
    <property type="match status" value="2"/>
</dbReference>
<dbReference type="Pfam" id="PF02381">
    <property type="entry name" value="MraZ"/>
    <property type="match status" value="2"/>
</dbReference>
<dbReference type="InterPro" id="IPR003444">
    <property type="entry name" value="MraZ"/>
</dbReference>
<evidence type="ECO:0000256" key="6">
    <source>
        <dbReference type="ARBA" id="ARBA00023163"/>
    </source>
</evidence>
<evidence type="ECO:0000256" key="5">
    <source>
        <dbReference type="ARBA" id="ARBA00023125"/>
    </source>
</evidence>
<evidence type="ECO:0000256" key="3">
    <source>
        <dbReference type="ARBA" id="ARBA00022737"/>
    </source>
</evidence>
<evidence type="ECO:0000313" key="10">
    <source>
        <dbReference type="EMBL" id="HGK63880.1"/>
    </source>
</evidence>
<dbReference type="PANTHER" id="PTHR34701">
    <property type="entry name" value="TRANSCRIPTIONAL REGULATOR MRAZ"/>
    <property type="match status" value="1"/>
</dbReference>
<feature type="transmembrane region" description="Helical" evidence="8">
    <location>
        <begin position="123"/>
        <end position="141"/>
    </location>
</feature>
<keyword evidence="8" id="KW-0812">Transmembrane</keyword>
<dbReference type="InterPro" id="IPR020603">
    <property type="entry name" value="MraZ_dom"/>
</dbReference>
<dbReference type="EMBL" id="DTDR01000120">
    <property type="protein sequence ID" value="HGK63880.1"/>
    <property type="molecule type" value="Genomic_DNA"/>
</dbReference>
<evidence type="ECO:0000256" key="7">
    <source>
        <dbReference type="HAMAP-Rule" id="MF_01008"/>
    </source>
</evidence>
<dbReference type="CDD" id="cd16320">
    <property type="entry name" value="MraZ_N"/>
    <property type="match status" value="1"/>
</dbReference>
<dbReference type="GO" id="GO:0003700">
    <property type="term" value="F:DNA-binding transcription factor activity"/>
    <property type="evidence" value="ECO:0007669"/>
    <property type="project" value="UniProtKB-UniRule"/>
</dbReference>
<dbReference type="GO" id="GO:0005737">
    <property type="term" value="C:cytoplasm"/>
    <property type="evidence" value="ECO:0007669"/>
    <property type="project" value="UniProtKB-UniRule"/>
</dbReference>
<comment type="similarity">
    <text evidence="7">Belongs to the MraZ family.</text>
</comment>
<dbReference type="HAMAP" id="MF_01008">
    <property type="entry name" value="MraZ"/>
    <property type="match status" value="1"/>
</dbReference>
<dbReference type="Gene3D" id="3.40.1550.20">
    <property type="entry name" value="Transcriptional regulator MraZ domain"/>
    <property type="match status" value="1"/>
</dbReference>
<sequence length="172" mass="20546">MNGEKININGEKINLNGDKRIYNFTGVYFHNIDEKGRVAVPLSFRLALPQESKDRLFISPGLSKTIFCYPTPEWERFRDRILPFFSYYEESERKILWWFSLNTFETSIDNQGRILLSEDLRRWANLSKVAVIFGAVYYFVICNEEKYKEIKMYGESNYENFIKKLYEDGKIR</sequence>
<proteinExistence type="inferred from homology"/>
<evidence type="ECO:0000256" key="1">
    <source>
        <dbReference type="ARBA" id="ARBA00013860"/>
    </source>
</evidence>
<keyword evidence="8" id="KW-0472">Membrane</keyword>
<gene>
    <name evidence="7" type="primary">mraZ</name>
    <name evidence="10" type="ORF">ENU74_04750</name>
</gene>
<accession>A0A7V3ZVU8</accession>